<dbReference type="InterPro" id="IPR052324">
    <property type="entry name" value="NFATC2-Int_DNA_Repair"/>
</dbReference>
<keyword evidence="5" id="KW-1185">Reference proteome</keyword>
<dbReference type="OrthoDB" id="442921at2759"/>
<dbReference type="PANTHER" id="PTHR47187:SF1">
    <property type="entry name" value="NFATC2-INTERACTING PROTEIN"/>
    <property type="match status" value="1"/>
</dbReference>
<dbReference type="PANTHER" id="PTHR47187">
    <property type="entry name" value="NFATC2-INTERACTING PROTEIN"/>
    <property type="match status" value="1"/>
</dbReference>
<feature type="compositionally biased region" description="Acidic residues" evidence="3">
    <location>
        <begin position="1"/>
        <end position="11"/>
    </location>
</feature>
<dbReference type="EMBL" id="CAIIXF020000012">
    <property type="protein sequence ID" value="CAH1802361.1"/>
    <property type="molecule type" value="Genomic_DNA"/>
</dbReference>
<dbReference type="InterPro" id="IPR029071">
    <property type="entry name" value="Ubiquitin-like_domsf"/>
</dbReference>
<organism evidence="4 5">
    <name type="scientific">Owenia fusiformis</name>
    <name type="common">Polychaete worm</name>
    <dbReference type="NCBI Taxonomy" id="6347"/>
    <lineage>
        <taxon>Eukaryota</taxon>
        <taxon>Metazoa</taxon>
        <taxon>Spiralia</taxon>
        <taxon>Lophotrochozoa</taxon>
        <taxon>Annelida</taxon>
        <taxon>Polychaeta</taxon>
        <taxon>Sedentaria</taxon>
        <taxon>Canalipalpata</taxon>
        <taxon>Sabellida</taxon>
        <taxon>Oweniida</taxon>
        <taxon>Oweniidae</taxon>
        <taxon>Owenia</taxon>
    </lineage>
</organism>
<evidence type="ECO:0000256" key="3">
    <source>
        <dbReference type="SAM" id="MobiDB-lite"/>
    </source>
</evidence>
<dbReference type="InterPro" id="IPR022617">
    <property type="entry name" value="Rad60/SUMO-like_dom"/>
</dbReference>
<gene>
    <name evidence="4" type="ORF">OFUS_LOCUS26049</name>
</gene>
<reference evidence="4" key="1">
    <citation type="submission" date="2022-03" db="EMBL/GenBank/DDBJ databases">
        <authorList>
            <person name="Martin C."/>
        </authorList>
    </citation>
    <scope>NUCLEOTIDE SEQUENCE</scope>
</reference>
<evidence type="ECO:0000313" key="5">
    <source>
        <dbReference type="Proteomes" id="UP000749559"/>
    </source>
</evidence>
<evidence type="ECO:0000313" key="4">
    <source>
        <dbReference type="EMBL" id="CAH1802361.1"/>
    </source>
</evidence>
<feature type="compositionally biased region" description="Pro residues" evidence="3">
    <location>
        <begin position="153"/>
        <end position="162"/>
    </location>
</feature>
<comment type="caution">
    <text evidence="4">The sequence shown here is derived from an EMBL/GenBank/DDBJ whole genome shotgun (WGS) entry which is preliminary data.</text>
</comment>
<dbReference type="Gene3D" id="3.10.20.90">
    <property type="entry name" value="Phosphatidylinositol 3-kinase Catalytic Subunit, Chain A, domain 1"/>
    <property type="match status" value="2"/>
</dbReference>
<feature type="compositionally biased region" description="Basic and acidic residues" evidence="3">
    <location>
        <begin position="139"/>
        <end position="151"/>
    </location>
</feature>
<feature type="compositionally biased region" description="Basic residues" evidence="3">
    <location>
        <begin position="39"/>
        <end position="48"/>
    </location>
</feature>
<keyword evidence="2" id="KW-0539">Nucleus</keyword>
<proteinExistence type="predicted"/>
<accession>A0A8J1XP60</accession>
<dbReference type="Proteomes" id="UP000749559">
    <property type="component" value="Unassembled WGS sequence"/>
</dbReference>
<evidence type="ECO:0000256" key="1">
    <source>
        <dbReference type="ARBA" id="ARBA00004123"/>
    </source>
</evidence>
<protein>
    <submittedName>
        <fullName evidence="4">Uncharacterized protein</fullName>
    </submittedName>
</protein>
<dbReference type="Pfam" id="PF11976">
    <property type="entry name" value="Rad60-SLD"/>
    <property type="match status" value="1"/>
</dbReference>
<feature type="region of interest" description="Disordered" evidence="3">
    <location>
        <begin position="93"/>
        <end position="168"/>
    </location>
</feature>
<name>A0A8J1XP60_OWEFU</name>
<dbReference type="SUPFAM" id="SSF54236">
    <property type="entry name" value="Ubiquitin-like"/>
    <property type="match status" value="2"/>
</dbReference>
<dbReference type="GO" id="GO:0045944">
    <property type="term" value="P:positive regulation of transcription by RNA polymerase II"/>
    <property type="evidence" value="ECO:0007669"/>
    <property type="project" value="TreeGrafter"/>
</dbReference>
<sequence>MAEIQILEEDSPCSKAISCQNEANKSSDSDSDESIPIVKKPRKTRRRIHKAAATIDLDDDTPIYENKGKETFHDIGMNLGNVDKEIADEDKDTYEEDIYSKPQSRAKPLNQRRTSHNKNIIPKPHSSEVIACSSDEDDSQKRVSRQKELRDSPSPPPPPSPPSGYMGLQTRQHIPKKLTKAISAIDKVTSLRNTNPSCGPNGDMNTSSDIIAVESPMKDPDERDLDVKFKGREGVERYSMKYKQNFQLVFECICERNGVSQDEVVVFLGDRTVQSYDSPKSLNLKITDIIEYRIAQRGDQDTSLNNSLDPSVISLHLQGQNRKQKLTIPVNMYEPLEVMMQKFSTHFQVPLDTLTFLNDGEEINKTDTAESLDLENDYCIDVMGC</sequence>
<dbReference type="CDD" id="cd01763">
    <property type="entry name" value="Ubl_SUMO_like"/>
    <property type="match status" value="1"/>
</dbReference>
<evidence type="ECO:0000256" key="2">
    <source>
        <dbReference type="ARBA" id="ARBA00023242"/>
    </source>
</evidence>
<dbReference type="GO" id="GO:0005634">
    <property type="term" value="C:nucleus"/>
    <property type="evidence" value="ECO:0007669"/>
    <property type="project" value="UniProtKB-SubCell"/>
</dbReference>
<dbReference type="AlphaFoldDB" id="A0A8J1XP60"/>
<feature type="region of interest" description="Disordered" evidence="3">
    <location>
        <begin position="1"/>
        <end position="48"/>
    </location>
</feature>
<comment type="subcellular location">
    <subcellularLocation>
        <location evidence="1">Nucleus</location>
    </subcellularLocation>
</comment>